<evidence type="ECO:0000256" key="3">
    <source>
        <dbReference type="ARBA" id="ARBA00022895"/>
    </source>
</evidence>
<feature type="compositionally biased region" description="Acidic residues" evidence="5">
    <location>
        <begin position="356"/>
        <end position="369"/>
    </location>
</feature>
<feature type="compositionally biased region" description="Low complexity" evidence="5">
    <location>
        <begin position="202"/>
        <end position="214"/>
    </location>
</feature>
<organism evidence="7 8">
    <name type="scientific">Ectocarpus siliculosus</name>
    <name type="common">Brown alga</name>
    <name type="synonym">Conferva siliculosa</name>
    <dbReference type="NCBI Taxonomy" id="2880"/>
    <lineage>
        <taxon>Eukaryota</taxon>
        <taxon>Sar</taxon>
        <taxon>Stramenopiles</taxon>
        <taxon>Ochrophyta</taxon>
        <taxon>PX clade</taxon>
        <taxon>Phaeophyceae</taxon>
        <taxon>Ectocarpales</taxon>
        <taxon>Ectocarpaceae</taxon>
        <taxon>Ectocarpus</taxon>
    </lineage>
</organism>
<dbReference type="OrthoDB" id="2186770at2759"/>
<dbReference type="Proteomes" id="UP000002630">
    <property type="component" value="Linkage Group LG20"/>
</dbReference>
<gene>
    <name evidence="7" type="ORF">Esi_0122_0104</name>
</gene>
<feature type="region of interest" description="Disordered" evidence="5">
    <location>
        <begin position="342"/>
        <end position="382"/>
    </location>
</feature>
<keyword evidence="4" id="KW-0238">DNA-binding</keyword>
<keyword evidence="8" id="KW-1185">Reference proteome</keyword>
<dbReference type="Gene3D" id="2.40.50.140">
    <property type="entry name" value="Nucleic acid-binding proteins"/>
    <property type="match status" value="1"/>
</dbReference>
<evidence type="ECO:0000313" key="7">
    <source>
        <dbReference type="EMBL" id="CBJ28873.1"/>
    </source>
</evidence>
<dbReference type="InterPro" id="IPR012340">
    <property type="entry name" value="NA-bd_OB-fold"/>
</dbReference>
<evidence type="ECO:0000256" key="1">
    <source>
        <dbReference type="ARBA" id="ARBA00004574"/>
    </source>
</evidence>
<dbReference type="SMART" id="SM00976">
    <property type="entry name" value="Telo_bind"/>
    <property type="match status" value="1"/>
</dbReference>
<keyword evidence="3" id="KW-0779">Telomere</keyword>
<keyword evidence="2" id="KW-0158">Chromosome</keyword>
<feature type="domain" description="Telomeric single stranded DNA binding POT1/Cdc13" evidence="6">
    <location>
        <begin position="229"/>
        <end position="351"/>
    </location>
</feature>
<protein>
    <submittedName>
        <fullName evidence="7">POT1 protection of telomeres 1 homolog</fullName>
    </submittedName>
</protein>
<dbReference type="GO" id="GO:0010521">
    <property type="term" value="F:telomerase inhibitor activity"/>
    <property type="evidence" value="ECO:0007669"/>
    <property type="project" value="TreeGrafter"/>
</dbReference>
<dbReference type="PANTHER" id="PTHR14513:SF0">
    <property type="entry name" value="PROTECTION OF TELOMERES PROTEIN 1"/>
    <property type="match status" value="1"/>
</dbReference>
<feature type="region of interest" description="Disordered" evidence="5">
    <location>
        <begin position="202"/>
        <end position="222"/>
    </location>
</feature>
<dbReference type="eggNOG" id="KOG4757">
    <property type="taxonomic scope" value="Eukaryota"/>
</dbReference>
<dbReference type="EMBL" id="FN647890">
    <property type="protein sequence ID" value="CBJ28873.1"/>
    <property type="molecule type" value="Genomic_DNA"/>
</dbReference>
<evidence type="ECO:0000256" key="4">
    <source>
        <dbReference type="ARBA" id="ARBA00023125"/>
    </source>
</evidence>
<dbReference type="GO" id="GO:0016233">
    <property type="term" value="P:telomere capping"/>
    <property type="evidence" value="ECO:0007669"/>
    <property type="project" value="TreeGrafter"/>
</dbReference>
<dbReference type="PANTHER" id="PTHR14513">
    <property type="entry name" value="PROTECTION OF TELOMERES 1"/>
    <property type="match status" value="1"/>
</dbReference>
<dbReference type="GO" id="GO:0098505">
    <property type="term" value="F:G-rich strand telomeric DNA binding"/>
    <property type="evidence" value="ECO:0007669"/>
    <property type="project" value="TreeGrafter"/>
</dbReference>
<evidence type="ECO:0000313" key="8">
    <source>
        <dbReference type="Proteomes" id="UP000002630"/>
    </source>
</evidence>
<dbReference type="GO" id="GO:0032210">
    <property type="term" value="P:regulation of telomere maintenance via telomerase"/>
    <property type="evidence" value="ECO:0007669"/>
    <property type="project" value="TreeGrafter"/>
</dbReference>
<dbReference type="SUPFAM" id="SSF50249">
    <property type="entry name" value="Nucleic acid-binding proteins"/>
    <property type="match status" value="1"/>
</dbReference>
<dbReference type="InterPro" id="IPR011564">
    <property type="entry name" value="Telomer_end-bd_POT1/Cdc13"/>
</dbReference>
<name>D7FIQ5_ECTSI</name>
<reference evidence="7 8" key="1">
    <citation type="journal article" date="2010" name="Nature">
        <title>The Ectocarpus genome and the independent evolution of multicellularity in brown algae.</title>
        <authorList>
            <person name="Cock J.M."/>
            <person name="Sterck L."/>
            <person name="Rouze P."/>
            <person name="Scornet D."/>
            <person name="Allen A.E."/>
            <person name="Amoutzias G."/>
            <person name="Anthouard V."/>
            <person name="Artiguenave F."/>
            <person name="Aury J.M."/>
            <person name="Badger J.H."/>
            <person name="Beszteri B."/>
            <person name="Billiau K."/>
            <person name="Bonnet E."/>
            <person name="Bothwell J.H."/>
            <person name="Bowler C."/>
            <person name="Boyen C."/>
            <person name="Brownlee C."/>
            <person name="Carrano C.J."/>
            <person name="Charrier B."/>
            <person name="Cho G.Y."/>
            <person name="Coelho S.M."/>
            <person name="Collen J."/>
            <person name="Corre E."/>
            <person name="Da Silva C."/>
            <person name="Delage L."/>
            <person name="Delaroque N."/>
            <person name="Dittami S.M."/>
            <person name="Doulbeau S."/>
            <person name="Elias M."/>
            <person name="Farnham G."/>
            <person name="Gachon C.M."/>
            <person name="Gschloessl B."/>
            <person name="Heesch S."/>
            <person name="Jabbari K."/>
            <person name="Jubin C."/>
            <person name="Kawai H."/>
            <person name="Kimura K."/>
            <person name="Kloareg B."/>
            <person name="Kupper F.C."/>
            <person name="Lang D."/>
            <person name="Le Bail A."/>
            <person name="Leblanc C."/>
            <person name="Lerouge P."/>
            <person name="Lohr M."/>
            <person name="Lopez P.J."/>
            <person name="Martens C."/>
            <person name="Maumus F."/>
            <person name="Michel G."/>
            <person name="Miranda-Saavedra D."/>
            <person name="Morales J."/>
            <person name="Moreau H."/>
            <person name="Motomura T."/>
            <person name="Nagasato C."/>
            <person name="Napoli C.A."/>
            <person name="Nelson D.R."/>
            <person name="Nyvall-Collen P."/>
            <person name="Peters A.F."/>
            <person name="Pommier C."/>
            <person name="Potin P."/>
            <person name="Poulain J."/>
            <person name="Quesneville H."/>
            <person name="Read B."/>
            <person name="Rensing S.A."/>
            <person name="Ritter A."/>
            <person name="Rousvoal S."/>
            <person name="Samanta M."/>
            <person name="Samson G."/>
            <person name="Schroeder D.C."/>
            <person name="Segurens B."/>
            <person name="Strittmatter M."/>
            <person name="Tonon T."/>
            <person name="Tregear J.W."/>
            <person name="Valentin K."/>
            <person name="von Dassow P."/>
            <person name="Yamagishi T."/>
            <person name="Van de Peer Y."/>
            <person name="Wincker P."/>
        </authorList>
    </citation>
    <scope>NUCLEOTIDE SEQUENCE [LARGE SCALE GENOMIC DNA]</scope>
    <source>
        <strain evidence="8">Ec32 / CCAP1310/4</strain>
    </source>
</reference>
<evidence type="ECO:0000256" key="5">
    <source>
        <dbReference type="SAM" id="MobiDB-lite"/>
    </source>
</evidence>
<dbReference type="STRING" id="2880.D7FIQ5"/>
<dbReference type="Pfam" id="PF02765">
    <property type="entry name" value="POT1"/>
    <property type="match status" value="1"/>
</dbReference>
<evidence type="ECO:0000259" key="6">
    <source>
        <dbReference type="SMART" id="SM00976"/>
    </source>
</evidence>
<dbReference type="GO" id="GO:0000783">
    <property type="term" value="C:nuclear telomere cap complex"/>
    <property type="evidence" value="ECO:0007669"/>
    <property type="project" value="TreeGrafter"/>
</dbReference>
<dbReference type="InParanoid" id="D7FIQ5"/>
<comment type="subcellular location">
    <subcellularLocation>
        <location evidence="1">Chromosome</location>
        <location evidence="1">Telomere</location>
    </subcellularLocation>
</comment>
<dbReference type="EMBL" id="FN649745">
    <property type="protein sequence ID" value="CBJ28873.1"/>
    <property type="molecule type" value="Genomic_DNA"/>
</dbReference>
<dbReference type="InterPro" id="IPR028389">
    <property type="entry name" value="POT1"/>
</dbReference>
<accession>D7FIQ5</accession>
<proteinExistence type="predicted"/>
<dbReference type="AlphaFoldDB" id="D7FIQ5"/>
<sequence>MASSTPTVARSIAEVTRESIRVEKLRGRVQTVFPIHACMTPTANNSETQDYGTVGSDGPIEGATKRSASILARDSVASAKVFQVTLRDLSLPGNSGANGNLHHRIDAYFYDKWADDHHSGIGPGDDIEVSGPAARLVHPDPSASDNGDHPFCLVFHTGRDDSLLALGAVAADHLAGVAGGSGGRSDEADDVVSCKVVRKAAQPGAGSRGGAAPTGRGGGGGRAKASYAYTTLDSIRVQEEKTNVYGVVCSFTHRHQSRGRDLTNSVSLLDESCPQSDDAVPCNFFSSTLKGLPAPLMVGDIVRLHRAKVQEYRGRPQLLAAGGAAWLVIRKKKAMRETYQKCPIGGISPASGDGDGGVDDEDPDPDDDSPPSGPDAGGGEADAVLPATDWEVQSSSANYTLSQVDQDRCIALSDWLATKSPHLWLKSSSEVKVWVQDIFRRPQSGDVISKLEVDLVCCLTSKHEKAEGGAGSLSEVYVADGTGFASSMPGKEWDDRRDAALLKGVRTALGKPGWSPGNPRPPPIPAHLKVEVTENKREVEDFVRHGPESDNYRLHFLFTLRLEDDYGVVDAIASGPDASLLLPGSPSPAEFYTSLEVRSRVERVLTRLESTSTGKARGGVVELRLRSYLAPLVEIRHRGDKCKRYSIIAPSCLEDQG</sequence>
<evidence type="ECO:0000256" key="2">
    <source>
        <dbReference type="ARBA" id="ARBA00022454"/>
    </source>
</evidence>